<proteinExistence type="predicted"/>
<reference evidence="1" key="1">
    <citation type="submission" date="2018-06" db="EMBL/GenBank/DDBJ databases">
        <authorList>
            <person name="Zhirakovskaya E."/>
        </authorList>
    </citation>
    <scope>NUCLEOTIDE SEQUENCE</scope>
</reference>
<sequence>MPTAKIRLLKYWGLLLLLCAHFTAQASSVTLPKNTEKFILAHFKFKQISHNKTIDIYGFMDGIKLKNFGNICHDENLFLKIHINTSIKNVKSMSIFLENPTLTRVAKYNFFESSLPFIVSRYKKTYSGNFIVVIETATTLYFNQNDIRSGVRYCP</sequence>
<dbReference type="AlphaFoldDB" id="A0A3B0YLV7"/>
<gene>
    <name evidence="1" type="ORF">MNBD_GAMMA12-970</name>
</gene>
<accession>A0A3B0YLV7</accession>
<organism evidence="1">
    <name type="scientific">hydrothermal vent metagenome</name>
    <dbReference type="NCBI Taxonomy" id="652676"/>
    <lineage>
        <taxon>unclassified sequences</taxon>
        <taxon>metagenomes</taxon>
        <taxon>ecological metagenomes</taxon>
    </lineage>
</organism>
<dbReference type="EMBL" id="UOFL01000133">
    <property type="protein sequence ID" value="VAW77610.1"/>
    <property type="molecule type" value="Genomic_DNA"/>
</dbReference>
<evidence type="ECO:0000313" key="1">
    <source>
        <dbReference type="EMBL" id="VAW77610.1"/>
    </source>
</evidence>
<name>A0A3B0YLV7_9ZZZZ</name>
<protein>
    <submittedName>
        <fullName evidence="1">Uncharacterized protein</fullName>
    </submittedName>
</protein>